<sequence>MENKHYEPVAYLPKEQAERFQEFLKFSGIADIEMNVNELNSTYSVSVASGDFEKADNLYHVFSENELKKDSTEDELTQGGSIYNNSAEKYSDNLSSAITFFVCGGAGLIILLLNDFNVLHLFHFSGASAILTNVVLGGLFIAFLLIGFKSLKYSKNIKSQMSVENELSDKLNNWLAKNVSPEAIEASYDGSIPEEMKYFNRSSYLKNALSEAFPDADDSVIEVVSDQYIEDTFNSSHE</sequence>
<accession>A0ABV1H302</accession>
<keyword evidence="1" id="KW-0812">Transmembrane</keyword>
<keyword evidence="1" id="KW-0472">Membrane</keyword>
<gene>
    <name evidence="2" type="ORF">WMO37_03340</name>
</gene>
<evidence type="ECO:0008006" key="4">
    <source>
        <dbReference type="Google" id="ProtNLM"/>
    </source>
</evidence>
<dbReference type="Proteomes" id="UP001546774">
    <property type="component" value="Unassembled WGS sequence"/>
</dbReference>
<evidence type="ECO:0000313" key="2">
    <source>
        <dbReference type="EMBL" id="MEQ2554049.1"/>
    </source>
</evidence>
<keyword evidence="1" id="KW-1133">Transmembrane helix</keyword>
<keyword evidence="3" id="KW-1185">Reference proteome</keyword>
<dbReference type="EMBL" id="JBBMFS010000002">
    <property type="protein sequence ID" value="MEQ2554049.1"/>
    <property type="molecule type" value="Genomic_DNA"/>
</dbReference>
<reference evidence="2" key="1">
    <citation type="submission" date="2024-03" db="EMBL/GenBank/DDBJ databases">
        <title>Human intestinal bacterial collection.</title>
        <authorList>
            <person name="Pauvert C."/>
            <person name="Hitch T.C.A."/>
            <person name="Clavel T."/>
        </authorList>
    </citation>
    <scope>NUCLEOTIDE SEQUENCE [LARGE SCALE GENOMIC DNA]</scope>
    <source>
        <strain evidence="2">CLA-AA-H89B</strain>
    </source>
</reference>
<protein>
    <recommendedName>
        <fullName evidence="4">DUF2007 domain-containing protein</fullName>
    </recommendedName>
</protein>
<proteinExistence type="predicted"/>
<feature type="transmembrane region" description="Helical" evidence="1">
    <location>
        <begin position="125"/>
        <end position="148"/>
    </location>
</feature>
<name>A0ABV1H302_9FIRM</name>
<organism evidence="2 3">
    <name type="scientific">Lachnospira intestinalis</name>
    <dbReference type="NCBI Taxonomy" id="3133158"/>
    <lineage>
        <taxon>Bacteria</taxon>
        <taxon>Bacillati</taxon>
        <taxon>Bacillota</taxon>
        <taxon>Clostridia</taxon>
        <taxon>Lachnospirales</taxon>
        <taxon>Lachnospiraceae</taxon>
        <taxon>Lachnospira</taxon>
    </lineage>
</organism>
<feature type="transmembrane region" description="Helical" evidence="1">
    <location>
        <begin position="94"/>
        <end position="113"/>
    </location>
</feature>
<evidence type="ECO:0000256" key="1">
    <source>
        <dbReference type="SAM" id="Phobius"/>
    </source>
</evidence>
<comment type="caution">
    <text evidence="2">The sequence shown here is derived from an EMBL/GenBank/DDBJ whole genome shotgun (WGS) entry which is preliminary data.</text>
</comment>
<evidence type="ECO:0000313" key="3">
    <source>
        <dbReference type="Proteomes" id="UP001546774"/>
    </source>
</evidence>